<dbReference type="InterPro" id="IPR016181">
    <property type="entry name" value="Acyl_CoA_acyltransferase"/>
</dbReference>
<dbReference type="EMBL" id="JBHSAY010000009">
    <property type="protein sequence ID" value="MFC4132577.1"/>
    <property type="molecule type" value="Genomic_DNA"/>
</dbReference>
<sequence length="159" mass="17646">MTTVEIVETYAEDARVEPLVRELRAELDARYPEEIEFDHPQVRERARFLLALVDGQAAGCCALQALGDGDAELKRMYVRPGHRGLGIGRRLMGAVEDLAVANGLTSMRLETGPRQPEAIAVYERAGFVRIPNYPPYDQWELSLCYAKALSSPGRTSPLS</sequence>
<evidence type="ECO:0000259" key="3">
    <source>
        <dbReference type="PROSITE" id="PS51186"/>
    </source>
</evidence>
<evidence type="ECO:0000256" key="2">
    <source>
        <dbReference type="ARBA" id="ARBA00023315"/>
    </source>
</evidence>
<dbReference type="PANTHER" id="PTHR43877">
    <property type="entry name" value="AMINOALKYLPHOSPHONATE N-ACETYLTRANSFERASE-RELATED-RELATED"/>
    <property type="match status" value="1"/>
</dbReference>
<reference evidence="5" key="1">
    <citation type="journal article" date="2019" name="Int. J. Syst. Evol. Microbiol.">
        <title>The Global Catalogue of Microorganisms (GCM) 10K type strain sequencing project: providing services to taxonomists for standard genome sequencing and annotation.</title>
        <authorList>
            <consortium name="The Broad Institute Genomics Platform"/>
            <consortium name="The Broad Institute Genome Sequencing Center for Infectious Disease"/>
            <person name="Wu L."/>
            <person name="Ma J."/>
        </authorList>
    </citation>
    <scope>NUCLEOTIDE SEQUENCE [LARGE SCALE GENOMIC DNA]</scope>
    <source>
        <strain evidence="5">CGMCC 4.7289</strain>
    </source>
</reference>
<dbReference type="Proteomes" id="UP001595816">
    <property type="component" value="Unassembled WGS sequence"/>
</dbReference>
<dbReference type="InterPro" id="IPR050832">
    <property type="entry name" value="Bact_Acetyltransf"/>
</dbReference>
<accession>A0ABV8LNQ2</accession>
<keyword evidence="2" id="KW-0012">Acyltransferase</keyword>
<comment type="caution">
    <text evidence="4">The sequence shown here is derived from an EMBL/GenBank/DDBJ whole genome shotgun (WGS) entry which is preliminary data.</text>
</comment>
<evidence type="ECO:0000256" key="1">
    <source>
        <dbReference type="ARBA" id="ARBA00022679"/>
    </source>
</evidence>
<dbReference type="PROSITE" id="PS51186">
    <property type="entry name" value="GNAT"/>
    <property type="match status" value="1"/>
</dbReference>
<dbReference type="Pfam" id="PF00583">
    <property type="entry name" value="Acetyltransf_1"/>
    <property type="match status" value="1"/>
</dbReference>
<keyword evidence="1" id="KW-0808">Transferase</keyword>
<dbReference type="PANTHER" id="PTHR43877:SF2">
    <property type="entry name" value="AMINOALKYLPHOSPHONATE N-ACETYLTRANSFERASE-RELATED"/>
    <property type="match status" value="1"/>
</dbReference>
<name>A0ABV8LNQ2_9ACTN</name>
<feature type="domain" description="N-acetyltransferase" evidence="3">
    <location>
        <begin position="1"/>
        <end position="150"/>
    </location>
</feature>
<dbReference type="InterPro" id="IPR000182">
    <property type="entry name" value="GNAT_dom"/>
</dbReference>
<dbReference type="SUPFAM" id="SSF55729">
    <property type="entry name" value="Acyl-CoA N-acyltransferases (Nat)"/>
    <property type="match status" value="1"/>
</dbReference>
<gene>
    <name evidence="4" type="ORF">ACFOZ4_18360</name>
</gene>
<dbReference type="Gene3D" id="3.40.630.30">
    <property type="match status" value="1"/>
</dbReference>
<proteinExistence type="predicted"/>
<dbReference type="CDD" id="cd04301">
    <property type="entry name" value="NAT_SF"/>
    <property type="match status" value="1"/>
</dbReference>
<organism evidence="4 5">
    <name type="scientific">Hamadaea flava</name>
    <dbReference type="NCBI Taxonomy" id="1742688"/>
    <lineage>
        <taxon>Bacteria</taxon>
        <taxon>Bacillati</taxon>
        <taxon>Actinomycetota</taxon>
        <taxon>Actinomycetes</taxon>
        <taxon>Micromonosporales</taxon>
        <taxon>Micromonosporaceae</taxon>
        <taxon>Hamadaea</taxon>
    </lineage>
</organism>
<keyword evidence="5" id="KW-1185">Reference proteome</keyword>
<dbReference type="RefSeq" id="WP_253753008.1">
    <property type="nucleotide sequence ID" value="NZ_JAMZDZ010000001.1"/>
</dbReference>
<evidence type="ECO:0000313" key="5">
    <source>
        <dbReference type="Proteomes" id="UP001595816"/>
    </source>
</evidence>
<evidence type="ECO:0000313" key="4">
    <source>
        <dbReference type="EMBL" id="MFC4132577.1"/>
    </source>
</evidence>
<protein>
    <submittedName>
        <fullName evidence="4">GNAT family N-acetyltransferase</fullName>
    </submittedName>
</protein>